<comment type="subcellular location">
    <subcellularLocation>
        <location evidence="8">Cell inner membrane</location>
        <topology evidence="8">Multi-pass membrane protein</topology>
    </subcellularLocation>
    <subcellularLocation>
        <location evidence="1">Cell membrane</location>
        <topology evidence="1">Multi-pass membrane protein</topology>
    </subcellularLocation>
</comment>
<evidence type="ECO:0000313" key="10">
    <source>
        <dbReference type="Proteomes" id="UP000600449"/>
    </source>
</evidence>
<keyword evidence="4" id="KW-1003">Cell membrane</keyword>
<gene>
    <name evidence="9" type="ORF">GCM10011322_30110</name>
</gene>
<feature type="transmembrane region" description="Helical" evidence="8">
    <location>
        <begin position="245"/>
        <end position="263"/>
    </location>
</feature>
<evidence type="ECO:0000256" key="6">
    <source>
        <dbReference type="ARBA" id="ARBA00022989"/>
    </source>
</evidence>
<dbReference type="RefSeq" id="WP_188914074.1">
    <property type="nucleotide sequence ID" value="NZ_BMMF01000009.1"/>
</dbReference>
<evidence type="ECO:0000256" key="4">
    <source>
        <dbReference type="ARBA" id="ARBA00022475"/>
    </source>
</evidence>
<dbReference type="GO" id="GO:0015129">
    <property type="term" value="F:lactate transmembrane transporter activity"/>
    <property type="evidence" value="ECO:0007669"/>
    <property type="project" value="UniProtKB-UniRule"/>
</dbReference>
<dbReference type="Pfam" id="PF02652">
    <property type="entry name" value="Lactate_perm"/>
    <property type="match status" value="1"/>
</dbReference>
<dbReference type="PANTHER" id="PTHR30003:SF0">
    <property type="entry name" value="GLYCOLATE PERMEASE GLCA-RELATED"/>
    <property type="match status" value="1"/>
</dbReference>
<dbReference type="GO" id="GO:0005886">
    <property type="term" value="C:plasma membrane"/>
    <property type="evidence" value="ECO:0007669"/>
    <property type="project" value="UniProtKB-SubCell"/>
</dbReference>
<feature type="transmembrane region" description="Helical" evidence="8">
    <location>
        <begin position="219"/>
        <end position="239"/>
    </location>
</feature>
<feature type="transmembrane region" description="Helical" evidence="8">
    <location>
        <begin position="401"/>
        <end position="424"/>
    </location>
</feature>
<feature type="transmembrane region" description="Helical" evidence="8">
    <location>
        <begin position="29"/>
        <end position="46"/>
    </location>
</feature>
<keyword evidence="10" id="KW-1185">Reference proteome</keyword>
<feature type="transmembrane region" description="Helical" evidence="8">
    <location>
        <begin position="184"/>
        <end position="207"/>
    </location>
</feature>
<accession>A0A917QAZ1</accession>
<comment type="function">
    <text evidence="8">Uptake of L-lactate across the membrane. Can also transport D-lactate and glycolate.</text>
</comment>
<dbReference type="InterPro" id="IPR003804">
    <property type="entry name" value="Lactate_perm"/>
</dbReference>
<sequence>MQALAAGAPLAAILALMLGWHWSAAKAGSVGLALALAIALLVFGFGEAVLPDLGPARAVGFSVAEAAFTAATILWIVFPALCLYEAQERAGAFGAIRGALARISDDPRTLALLVGYFFALFMEGAAGFGTPVALAAPLLVSLGFSPLKAVALALIGHAAGVSFGAVGTPIIAQAEITGVDAGAIAVRTAAMHAVAGIVLVLFLLRLAADGPLRRIDWGLALLAAACFFGPSLALAALAGPEVPTLGGALVGLLLFAPIARRIAPRGSAPGAEAMDLRALARAVLPYGVLLALILATRLLPPVQEGLRAIALAWTLEGGFSGRFEPLYHPGTLLMVGFLVGVAAHGGGLRDVLAAMGAAARRLVPVVAALFAMLAISRIMVHAGMIGTLAQAAAGIGPLWPVAAPAVGVLGTFVTGSATASNILLSEFQAATARALALDVTPMLAAQSFGAAVGNIVCPHNIIAGGATVGLAGREGPVMRLTASACLAYALAGGLIALAFVR</sequence>
<evidence type="ECO:0000256" key="5">
    <source>
        <dbReference type="ARBA" id="ARBA00022692"/>
    </source>
</evidence>
<comment type="similarity">
    <text evidence="2 8">Belongs to the lactate permease family.</text>
</comment>
<feature type="transmembrane region" description="Helical" evidence="8">
    <location>
        <begin position="365"/>
        <end position="389"/>
    </location>
</feature>
<evidence type="ECO:0000313" key="9">
    <source>
        <dbReference type="EMBL" id="GGK40969.1"/>
    </source>
</evidence>
<dbReference type="EMBL" id="BMMF01000009">
    <property type="protein sequence ID" value="GGK40969.1"/>
    <property type="molecule type" value="Genomic_DNA"/>
</dbReference>
<evidence type="ECO:0000256" key="2">
    <source>
        <dbReference type="ARBA" id="ARBA00010100"/>
    </source>
</evidence>
<evidence type="ECO:0000256" key="1">
    <source>
        <dbReference type="ARBA" id="ARBA00004651"/>
    </source>
</evidence>
<evidence type="ECO:0000256" key="7">
    <source>
        <dbReference type="ARBA" id="ARBA00023136"/>
    </source>
</evidence>
<feature type="transmembrane region" description="Helical" evidence="8">
    <location>
        <begin position="116"/>
        <end position="142"/>
    </location>
</feature>
<reference evidence="9 10" key="1">
    <citation type="journal article" date="2014" name="Int. J. Syst. Evol. Microbiol.">
        <title>Complete genome sequence of Corynebacterium casei LMG S-19264T (=DSM 44701T), isolated from a smear-ripened cheese.</title>
        <authorList>
            <consortium name="US DOE Joint Genome Institute (JGI-PGF)"/>
            <person name="Walter F."/>
            <person name="Albersmeier A."/>
            <person name="Kalinowski J."/>
            <person name="Ruckert C."/>
        </authorList>
    </citation>
    <scope>NUCLEOTIDE SEQUENCE [LARGE SCALE GENOMIC DNA]</scope>
    <source>
        <strain evidence="9 10">CGMCC 1.9161</strain>
    </source>
</reference>
<dbReference type="Proteomes" id="UP000600449">
    <property type="component" value="Unassembled WGS sequence"/>
</dbReference>
<dbReference type="PANTHER" id="PTHR30003">
    <property type="entry name" value="L-LACTATE PERMEASE"/>
    <property type="match status" value="1"/>
</dbReference>
<keyword evidence="6 8" id="KW-1133">Transmembrane helix</keyword>
<keyword evidence="8" id="KW-0997">Cell inner membrane</keyword>
<name>A0A917QAZ1_9HYPH</name>
<keyword evidence="7 8" id="KW-0472">Membrane</keyword>
<proteinExistence type="inferred from homology"/>
<feature type="transmembrane region" description="Helical" evidence="8">
    <location>
        <begin position="326"/>
        <end position="344"/>
    </location>
</feature>
<keyword evidence="3 8" id="KW-0813">Transport</keyword>
<evidence type="ECO:0000256" key="8">
    <source>
        <dbReference type="RuleBase" id="RU365092"/>
    </source>
</evidence>
<feature type="transmembrane region" description="Helical" evidence="8">
    <location>
        <begin position="149"/>
        <end position="172"/>
    </location>
</feature>
<organism evidence="9 10">
    <name type="scientific">Salinarimonas ramus</name>
    <dbReference type="NCBI Taxonomy" id="690164"/>
    <lineage>
        <taxon>Bacteria</taxon>
        <taxon>Pseudomonadati</taxon>
        <taxon>Pseudomonadota</taxon>
        <taxon>Alphaproteobacteria</taxon>
        <taxon>Hyphomicrobiales</taxon>
        <taxon>Salinarimonadaceae</taxon>
        <taxon>Salinarimonas</taxon>
    </lineage>
</organism>
<dbReference type="GO" id="GO:0015295">
    <property type="term" value="F:solute:proton symporter activity"/>
    <property type="evidence" value="ECO:0007669"/>
    <property type="project" value="TreeGrafter"/>
</dbReference>
<feature type="transmembrane region" description="Helical" evidence="8">
    <location>
        <begin position="480"/>
        <end position="500"/>
    </location>
</feature>
<feature type="transmembrane region" description="Helical" evidence="8">
    <location>
        <begin position="58"/>
        <end position="78"/>
    </location>
</feature>
<feature type="transmembrane region" description="Helical" evidence="8">
    <location>
        <begin position="283"/>
        <end position="300"/>
    </location>
</feature>
<evidence type="ECO:0000256" key="3">
    <source>
        <dbReference type="ARBA" id="ARBA00022448"/>
    </source>
</evidence>
<comment type="caution">
    <text evidence="9">The sequence shown here is derived from an EMBL/GenBank/DDBJ whole genome shotgun (WGS) entry which is preliminary data.</text>
</comment>
<keyword evidence="5 8" id="KW-0812">Transmembrane</keyword>
<protein>
    <recommendedName>
        <fullName evidence="8">L-lactate permease</fullName>
    </recommendedName>
</protein>
<dbReference type="AlphaFoldDB" id="A0A917QAZ1"/>